<name>A0A5B7HH62_PORTR</name>
<sequence>MQHPLPRPTHAPPFPDSMGGLSPVQRSFTHGVSASPHPSPRPHILAGKVARRRKCLTSGGAQGRRGEGGEHLCGSGRCRMGRRGQKLPPQESFLWLAECRAVQATGYQVR</sequence>
<dbReference type="AlphaFoldDB" id="A0A5B7HH62"/>
<evidence type="ECO:0000256" key="1">
    <source>
        <dbReference type="SAM" id="MobiDB-lite"/>
    </source>
</evidence>
<dbReference type="Proteomes" id="UP000324222">
    <property type="component" value="Unassembled WGS sequence"/>
</dbReference>
<organism evidence="2 3">
    <name type="scientific">Portunus trituberculatus</name>
    <name type="common">Swimming crab</name>
    <name type="synonym">Neptunus trituberculatus</name>
    <dbReference type="NCBI Taxonomy" id="210409"/>
    <lineage>
        <taxon>Eukaryota</taxon>
        <taxon>Metazoa</taxon>
        <taxon>Ecdysozoa</taxon>
        <taxon>Arthropoda</taxon>
        <taxon>Crustacea</taxon>
        <taxon>Multicrustacea</taxon>
        <taxon>Malacostraca</taxon>
        <taxon>Eumalacostraca</taxon>
        <taxon>Eucarida</taxon>
        <taxon>Decapoda</taxon>
        <taxon>Pleocyemata</taxon>
        <taxon>Brachyura</taxon>
        <taxon>Eubrachyura</taxon>
        <taxon>Portunoidea</taxon>
        <taxon>Portunidae</taxon>
        <taxon>Portuninae</taxon>
        <taxon>Portunus</taxon>
    </lineage>
</organism>
<feature type="compositionally biased region" description="Pro residues" evidence="1">
    <location>
        <begin position="1"/>
        <end position="15"/>
    </location>
</feature>
<comment type="caution">
    <text evidence="2">The sequence shown here is derived from an EMBL/GenBank/DDBJ whole genome shotgun (WGS) entry which is preliminary data.</text>
</comment>
<accession>A0A5B7HH62</accession>
<dbReference type="EMBL" id="VSRR010029124">
    <property type="protein sequence ID" value="MPC69266.1"/>
    <property type="molecule type" value="Genomic_DNA"/>
</dbReference>
<evidence type="ECO:0000313" key="3">
    <source>
        <dbReference type="Proteomes" id="UP000324222"/>
    </source>
</evidence>
<protein>
    <submittedName>
        <fullName evidence="2">Uncharacterized protein</fullName>
    </submittedName>
</protein>
<keyword evidence="3" id="KW-1185">Reference proteome</keyword>
<feature type="region of interest" description="Disordered" evidence="1">
    <location>
        <begin position="1"/>
        <end position="49"/>
    </location>
</feature>
<reference evidence="2 3" key="1">
    <citation type="submission" date="2019-05" db="EMBL/GenBank/DDBJ databases">
        <title>Another draft genome of Portunus trituberculatus and its Hox gene families provides insights of decapod evolution.</title>
        <authorList>
            <person name="Jeong J.-H."/>
            <person name="Song I."/>
            <person name="Kim S."/>
            <person name="Choi T."/>
            <person name="Kim D."/>
            <person name="Ryu S."/>
            <person name="Kim W."/>
        </authorList>
    </citation>
    <scope>NUCLEOTIDE SEQUENCE [LARGE SCALE GENOMIC DNA]</scope>
    <source>
        <tissue evidence="2">Muscle</tissue>
    </source>
</reference>
<proteinExistence type="predicted"/>
<evidence type="ECO:0000313" key="2">
    <source>
        <dbReference type="EMBL" id="MPC69266.1"/>
    </source>
</evidence>
<gene>
    <name evidence="2" type="ORF">E2C01_063483</name>
</gene>